<feature type="region of interest" description="Disordered" evidence="1">
    <location>
        <begin position="1"/>
        <end position="174"/>
    </location>
</feature>
<sequence>QLREPGGSHWAVATCPEAPSPPRPAPTPTQPRAHPSVGPTPRAAGWLQTARESSERGAASGLRAARDRKLCCSPRFSGPAPSPFVNVANPPPLIPLSTRPTDPRSSSPPGVRSGENFKAPDRRLPAYSQPGISGQCPEHLFPREAADGWAGGRASGGLQSAPSPGAPARRLPREAFASRFPLAAL</sequence>
<feature type="non-terminal residue" evidence="2">
    <location>
        <position position="185"/>
    </location>
</feature>
<dbReference type="Proteomes" id="UP001266305">
    <property type="component" value="Unassembled WGS sequence"/>
</dbReference>
<reference evidence="2 3" key="1">
    <citation type="submission" date="2023-05" db="EMBL/GenBank/DDBJ databases">
        <title>B98-5 Cell Line De Novo Hybrid Assembly: An Optical Mapping Approach.</title>
        <authorList>
            <person name="Kananen K."/>
            <person name="Auerbach J.A."/>
            <person name="Kautto E."/>
            <person name="Blachly J.S."/>
        </authorList>
    </citation>
    <scope>NUCLEOTIDE SEQUENCE [LARGE SCALE GENOMIC DNA]</scope>
    <source>
        <strain evidence="2">B95-8</strain>
        <tissue evidence="2">Cell line</tissue>
    </source>
</reference>
<evidence type="ECO:0000256" key="1">
    <source>
        <dbReference type="SAM" id="MobiDB-lite"/>
    </source>
</evidence>
<evidence type="ECO:0000313" key="3">
    <source>
        <dbReference type="Proteomes" id="UP001266305"/>
    </source>
</evidence>
<feature type="compositionally biased region" description="Pro residues" evidence="1">
    <location>
        <begin position="18"/>
        <end position="29"/>
    </location>
</feature>
<accession>A0ABQ9TEE6</accession>
<dbReference type="EMBL" id="JASSZA010000023">
    <property type="protein sequence ID" value="KAK2082930.1"/>
    <property type="molecule type" value="Genomic_DNA"/>
</dbReference>
<protein>
    <submittedName>
        <fullName evidence="2">Uncharacterized protein</fullName>
    </submittedName>
</protein>
<proteinExistence type="predicted"/>
<name>A0ABQ9TEE6_SAGOE</name>
<organism evidence="2 3">
    <name type="scientific">Saguinus oedipus</name>
    <name type="common">Cotton-top tamarin</name>
    <name type="synonym">Oedipomidas oedipus</name>
    <dbReference type="NCBI Taxonomy" id="9490"/>
    <lineage>
        <taxon>Eukaryota</taxon>
        <taxon>Metazoa</taxon>
        <taxon>Chordata</taxon>
        <taxon>Craniata</taxon>
        <taxon>Vertebrata</taxon>
        <taxon>Euteleostomi</taxon>
        <taxon>Mammalia</taxon>
        <taxon>Eutheria</taxon>
        <taxon>Euarchontoglires</taxon>
        <taxon>Primates</taxon>
        <taxon>Haplorrhini</taxon>
        <taxon>Platyrrhini</taxon>
        <taxon>Cebidae</taxon>
        <taxon>Callitrichinae</taxon>
        <taxon>Saguinus</taxon>
    </lineage>
</organism>
<feature type="compositionally biased region" description="Low complexity" evidence="1">
    <location>
        <begin position="97"/>
        <end position="114"/>
    </location>
</feature>
<evidence type="ECO:0000313" key="2">
    <source>
        <dbReference type="EMBL" id="KAK2082930.1"/>
    </source>
</evidence>
<comment type="caution">
    <text evidence="2">The sequence shown here is derived from an EMBL/GenBank/DDBJ whole genome shotgun (WGS) entry which is preliminary data.</text>
</comment>
<gene>
    <name evidence="2" type="ORF">P7K49_038166</name>
</gene>
<keyword evidence="3" id="KW-1185">Reference proteome</keyword>
<feature type="non-terminal residue" evidence="2">
    <location>
        <position position="1"/>
    </location>
</feature>